<gene>
    <name evidence="2" type="ORF">ACFSKV_14325</name>
</gene>
<evidence type="ECO:0000313" key="2">
    <source>
        <dbReference type="EMBL" id="MFD2202750.1"/>
    </source>
</evidence>
<dbReference type="EMBL" id="JBHUIV010000020">
    <property type="protein sequence ID" value="MFD2202750.1"/>
    <property type="molecule type" value="Genomic_DNA"/>
</dbReference>
<accession>A0ABW5BD08</accession>
<dbReference type="InterPro" id="IPR029060">
    <property type="entry name" value="PIN-like_dom_sf"/>
</dbReference>
<feature type="domain" description="PIN" evidence="1">
    <location>
        <begin position="3"/>
        <end position="117"/>
    </location>
</feature>
<organism evidence="2 3">
    <name type="scientific">Shivajiella indica</name>
    <dbReference type="NCBI Taxonomy" id="872115"/>
    <lineage>
        <taxon>Bacteria</taxon>
        <taxon>Pseudomonadati</taxon>
        <taxon>Bacteroidota</taxon>
        <taxon>Cytophagia</taxon>
        <taxon>Cytophagales</taxon>
        <taxon>Cyclobacteriaceae</taxon>
        <taxon>Shivajiella</taxon>
    </lineage>
</organism>
<sequence>MPKVYLDTDVAFDIISKRTPHFEVSVKLLELVIKDKIALLIGECSLSNLIYLSYDIYKIEGAASNLNDFIGACRVISGGNKLMNLALNSQFSDKKYALQYYTAIHNGADYFITRNIKDYKKTNDNLPVLTPIEFLQSF</sequence>
<dbReference type="Proteomes" id="UP001597414">
    <property type="component" value="Unassembled WGS sequence"/>
</dbReference>
<dbReference type="RefSeq" id="WP_380804132.1">
    <property type="nucleotide sequence ID" value="NZ_JBHUIV010000020.1"/>
</dbReference>
<evidence type="ECO:0000313" key="3">
    <source>
        <dbReference type="Proteomes" id="UP001597414"/>
    </source>
</evidence>
<comment type="caution">
    <text evidence="2">The sequence shown here is derived from an EMBL/GenBank/DDBJ whole genome shotgun (WGS) entry which is preliminary data.</text>
</comment>
<evidence type="ECO:0000259" key="1">
    <source>
        <dbReference type="Pfam" id="PF13470"/>
    </source>
</evidence>
<proteinExistence type="predicted"/>
<keyword evidence="3" id="KW-1185">Reference proteome</keyword>
<dbReference type="Pfam" id="PF13470">
    <property type="entry name" value="PIN_3"/>
    <property type="match status" value="1"/>
</dbReference>
<protein>
    <submittedName>
        <fullName evidence="2">Type II toxin-antitoxin system VapC family toxin</fullName>
    </submittedName>
</protein>
<name>A0ABW5BD08_9BACT</name>
<dbReference type="InterPro" id="IPR002716">
    <property type="entry name" value="PIN_dom"/>
</dbReference>
<dbReference type="SUPFAM" id="SSF88723">
    <property type="entry name" value="PIN domain-like"/>
    <property type="match status" value="1"/>
</dbReference>
<reference evidence="3" key="1">
    <citation type="journal article" date="2019" name="Int. J. Syst. Evol. Microbiol.">
        <title>The Global Catalogue of Microorganisms (GCM) 10K type strain sequencing project: providing services to taxonomists for standard genome sequencing and annotation.</title>
        <authorList>
            <consortium name="The Broad Institute Genomics Platform"/>
            <consortium name="The Broad Institute Genome Sequencing Center for Infectious Disease"/>
            <person name="Wu L."/>
            <person name="Ma J."/>
        </authorList>
    </citation>
    <scope>NUCLEOTIDE SEQUENCE [LARGE SCALE GENOMIC DNA]</scope>
    <source>
        <strain evidence="3">KCTC 19812</strain>
    </source>
</reference>